<dbReference type="Proteomes" id="UP001056336">
    <property type="component" value="Chromosome"/>
</dbReference>
<keyword evidence="1" id="KW-0805">Transcription regulation</keyword>
<evidence type="ECO:0000313" key="6">
    <source>
        <dbReference type="EMBL" id="UQX88979.1"/>
    </source>
</evidence>
<keyword evidence="7" id="KW-1185">Reference proteome</keyword>
<dbReference type="SMART" id="SM00895">
    <property type="entry name" value="FCD"/>
    <property type="match status" value="1"/>
</dbReference>
<dbReference type="InterPro" id="IPR011711">
    <property type="entry name" value="GntR_C"/>
</dbReference>
<dbReference type="CDD" id="cd07377">
    <property type="entry name" value="WHTH_GntR"/>
    <property type="match status" value="1"/>
</dbReference>
<dbReference type="Gene3D" id="1.20.120.530">
    <property type="entry name" value="GntR ligand-binding domain-like"/>
    <property type="match status" value="1"/>
</dbReference>
<dbReference type="InterPro" id="IPR000524">
    <property type="entry name" value="Tscrpt_reg_HTH_GntR"/>
</dbReference>
<keyword evidence="3" id="KW-0804">Transcription</keyword>
<evidence type="ECO:0000259" key="5">
    <source>
        <dbReference type="PROSITE" id="PS50949"/>
    </source>
</evidence>
<dbReference type="RefSeq" id="WP_249772875.1">
    <property type="nucleotide sequence ID" value="NZ_CP097332.1"/>
</dbReference>
<dbReference type="InterPro" id="IPR036388">
    <property type="entry name" value="WH-like_DNA-bd_sf"/>
</dbReference>
<protein>
    <submittedName>
        <fullName evidence="6">GntR family transcriptional regulator</fullName>
    </submittedName>
</protein>
<gene>
    <name evidence="6" type="ORF">M6D93_03025</name>
</gene>
<accession>A0ABY4QZU2</accession>
<organism evidence="6 7">
    <name type="scientific">Jatrophihabitans telluris</name>
    <dbReference type="NCBI Taxonomy" id="2038343"/>
    <lineage>
        <taxon>Bacteria</taxon>
        <taxon>Bacillati</taxon>
        <taxon>Actinomycetota</taxon>
        <taxon>Actinomycetes</taxon>
        <taxon>Jatrophihabitantales</taxon>
        <taxon>Jatrophihabitantaceae</taxon>
        <taxon>Jatrophihabitans</taxon>
    </lineage>
</organism>
<proteinExistence type="predicted"/>
<evidence type="ECO:0000313" key="7">
    <source>
        <dbReference type="Proteomes" id="UP001056336"/>
    </source>
</evidence>
<evidence type="ECO:0000256" key="1">
    <source>
        <dbReference type="ARBA" id="ARBA00023015"/>
    </source>
</evidence>
<dbReference type="InterPro" id="IPR008920">
    <property type="entry name" value="TF_FadR/GntR_C"/>
</dbReference>
<reference evidence="6" key="2">
    <citation type="submission" date="2022-05" db="EMBL/GenBank/DDBJ databases">
        <authorList>
            <person name="Kim J.-S."/>
            <person name="Lee K."/>
            <person name="Suh M."/>
            <person name="Eom M."/>
            <person name="Kim J.-S."/>
            <person name="Kim D.-S."/>
            <person name="Ko S.-H."/>
            <person name="Shin Y."/>
            <person name="Lee J.-S."/>
        </authorList>
    </citation>
    <scope>NUCLEOTIDE SEQUENCE</scope>
    <source>
        <strain evidence="6">N237</strain>
    </source>
</reference>
<dbReference type="Gene3D" id="1.10.10.10">
    <property type="entry name" value="Winged helix-like DNA-binding domain superfamily/Winged helix DNA-binding domain"/>
    <property type="match status" value="1"/>
</dbReference>
<evidence type="ECO:0000256" key="2">
    <source>
        <dbReference type="ARBA" id="ARBA00023125"/>
    </source>
</evidence>
<feature type="region of interest" description="Disordered" evidence="4">
    <location>
        <begin position="1"/>
        <end position="22"/>
    </location>
</feature>
<feature type="domain" description="HTH gntR-type" evidence="5">
    <location>
        <begin position="23"/>
        <end position="90"/>
    </location>
</feature>
<dbReference type="InterPro" id="IPR036390">
    <property type="entry name" value="WH_DNA-bd_sf"/>
</dbReference>
<dbReference type="SUPFAM" id="SSF46785">
    <property type="entry name" value="Winged helix' DNA-binding domain"/>
    <property type="match status" value="1"/>
</dbReference>
<dbReference type="EMBL" id="CP097332">
    <property type="protein sequence ID" value="UQX88979.1"/>
    <property type="molecule type" value="Genomic_DNA"/>
</dbReference>
<dbReference type="Pfam" id="PF07729">
    <property type="entry name" value="FCD"/>
    <property type="match status" value="1"/>
</dbReference>
<evidence type="ECO:0000256" key="4">
    <source>
        <dbReference type="SAM" id="MobiDB-lite"/>
    </source>
</evidence>
<keyword evidence="2" id="KW-0238">DNA-binding</keyword>
<evidence type="ECO:0000256" key="3">
    <source>
        <dbReference type="ARBA" id="ARBA00023163"/>
    </source>
</evidence>
<dbReference type="SUPFAM" id="SSF48008">
    <property type="entry name" value="GntR ligand-binding domain-like"/>
    <property type="match status" value="1"/>
</dbReference>
<dbReference type="PANTHER" id="PTHR43537">
    <property type="entry name" value="TRANSCRIPTIONAL REGULATOR, GNTR FAMILY"/>
    <property type="match status" value="1"/>
</dbReference>
<sequence>MAGSLAASSSEEDRPSQSVTRNAMLSSQVRQILLEKILQGDYQPGERLVETRVARELGVSQGTVREGLRALEGLGFVESTPYRGVRVRGSMTYEEMAAIHPVRAVLEDLAAKTAVPALARDSSPLRAELEAMREAARANDPRAYSDHNATFHRVIVASSGNTPLLTAWESLGVEARLLVTTMTTVPNLTEAAERHVPILEAVERGDIELVSALLREHQHTYEALPHSNSAAISRGP</sequence>
<reference evidence="6" key="1">
    <citation type="journal article" date="2018" name="Int. J. Syst. Evol. Microbiol.">
        <title>Jatrophihabitans telluris sp. nov., isolated from sediment soil of lava forest wetlands and the emended description of the genus Jatrophihabitans.</title>
        <authorList>
            <person name="Lee K.C."/>
            <person name="Suh M.K."/>
            <person name="Eom M.K."/>
            <person name="Kim K.K."/>
            <person name="Kim J.S."/>
            <person name="Kim D.S."/>
            <person name="Ko S.H."/>
            <person name="Shin Y.K."/>
            <person name="Lee J.S."/>
        </authorList>
    </citation>
    <scope>NUCLEOTIDE SEQUENCE</scope>
    <source>
        <strain evidence="6">N237</strain>
    </source>
</reference>
<dbReference type="SMART" id="SM00345">
    <property type="entry name" value="HTH_GNTR"/>
    <property type="match status" value="1"/>
</dbReference>
<name>A0ABY4QZU2_9ACTN</name>
<dbReference type="Pfam" id="PF00392">
    <property type="entry name" value="GntR"/>
    <property type="match status" value="1"/>
</dbReference>
<dbReference type="PANTHER" id="PTHR43537:SF24">
    <property type="entry name" value="GLUCONATE OPERON TRANSCRIPTIONAL REPRESSOR"/>
    <property type="match status" value="1"/>
</dbReference>
<dbReference type="PROSITE" id="PS50949">
    <property type="entry name" value="HTH_GNTR"/>
    <property type="match status" value="1"/>
</dbReference>